<dbReference type="RefSeq" id="WP_147705709.1">
    <property type="nucleotide sequence ID" value="NZ_VDUY01000008.1"/>
</dbReference>
<keyword evidence="5" id="KW-1185">Reference proteome</keyword>
<evidence type="ECO:0000313" key="4">
    <source>
        <dbReference type="EMBL" id="TXL63555.1"/>
    </source>
</evidence>
<evidence type="ECO:0000259" key="1">
    <source>
        <dbReference type="Pfam" id="PF05272"/>
    </source>
</evidence>
<dbReference type="PANTHER" id="PTHR34985">
    <property type="entry name" value="SLR0554 PROTEIN"/>
    <property type="match status" value="1"/>
</dbReference>
<dbReference type="PANTHER" id="PTHR34985:SF1">
    <property type="entry name" value="SLR0554 PROTEIN"/>
    <property type="match status" value="1"/>
</dbReference>
<dbReference type="AlphaFoldDB" id="A0A5C8NRV2"/>
<reference evidence="4 5" key="1">
    <citation type="submission" date="2019-06" db="EMBL/GenBank/DDBJ databases">
        <title>Quisquiliibacterium sp. nov., isolated from a maize field.</title>
        <authorList>
            <person name="Lin S.-Y."/>
            <person name="Tsai C.-F."/>
            <person name="Young C.-C."/>
        </authorList>
    </citation>
    <scope>NUCLEOTIDE SEQUENCE [LARGE SCALE GENOMIC DNA]</scope>
    <source>
        <strain evidence="4 5">CC-CFT501</strain>
    </source>
</reference>
<dbReference type="Proteomes" id="UP000321548">
    <property type="component" value="Unassembled WGS sequence"/>
</dbReference>
<evidence type="ECO:0000259" key="3">
    <source>
        <dbReference type="Pfam" id="PF22548"/>
    </source>
</evidence>
<accession>A0A5C8NRV2</accession>
<feature type="domain" description="Virulence-associated protein E-like" evidence="1">
    <location>
        <begin position="540"/>
        <end position="746"/>
    </location>
</feature>
<sequence length="837" mass="91328">MTPRPSPSIGALLARQRAQAPALAVVPTVVDPDDQAPTIANIQPLLDRVRRGDHWRKPNGSGPVHTKLPLADLTIEREWAAGNGVGACPIERGGRTTRIAVLDLDSHKGEATWPEMWACAKQLIEVAEAVFDLKLIPFRSTGGRGIHLYALWAEPQDARSVRVAMRELLASCRLKDGAGKGGVKGGFVEVFPKQDSVPTDGWGSMFVLPGSGKSAALGSVTGEVIAWASVDWRMSGDVEVLPPDEQRDPVEPIEVTDASVASIQSALAAIDPNTLDYDGWLRMLMAVSHGTGGSDAGLAIFHEWSSRAGVYDEAETDKQWAWCDPARPGGVTVDTLFAVAKKAGWRDPQLQQLFAANDEARADAFLAAVPGWEVAGLDEAGIARAAELPAPVRATVADRVGAADARAIAQAAEAIEAVRASKTGAQRKLLSSVGLTVELPSAIAYNDKRRALATAPNVALACQSPDMIGCVIGFDSFRDELMLSHDGGQNWASFRDEHYAQIEVRLVNEHRFMPIPMELLRRQVYAAGQHNSFDSAQKWLESLPPWDGVPRVDRFCATYLGAEDREYTGAVSAFLWTAAAGRVMVPGIKVDMVPVLVGAQGARKSSSIAAISPSPDFFNEIAFDTKDADLSRKLKGLLVGELAELRGLGTKEIEAIKNFITQRHETWTPKFKEIPVRFARRCVFIGSTNEEQFLADKTGERRWLPVTVGECRPDLVERDRLQLWAEGLARFRANGIEWQRAEQLAAGEHEAYKAPDLWEDRIVSFLDTAGLDGVRPGDRPFTMTQILVSALGIDVADATKVKRADENRVGKILRGLGYESLRRRVDGVRGRFWERKR</sequence>
<organism evidence="4 5">
    <name type="scientific">Zeimonas arvi</name>
    <dbReference type="NCBI Taxonomy" id="2498847"/>
    <lineage>
        <taxon>Bacteria</taxon>
        <taxon>Pseudomonadati</taxon>
        <taxon>Pseudomonadota</taxon>
        <taxon>Betaproteobacteria</taxon>
        <taxon>Burkholderiales</taxon>
        <taxon>Burkholderiaceae</taxon>
        <taxon>Zeimonas</taxon>
    </lineage>
</organism>
<evidence type="ECO:0000259" key="2">
    <source>
        <dbReference type="Pfam" id="PF08707"/>
    </source>
</evidence>
<dbReference type="EMBL" id="VDUY01000008">
    <property type="protein sequence ID" value="TXL63555.1"/>
    <property type="molecule type" value="Genomic_DNA"/>
</dbReference>
<feature type="domain" description="Primase C-terminal 2" evidence="2">
    <location>
        <begin position="263"/>
        <end position="340"/>
    </location>
</feature>
<dbReference type="InterPro" id="IPR007936">
    <property type="entry name" value="VapE-like_dom"/>
</dbReference>
<dbReference type="InterPro" id="IPR014819">
    <property type="entry name" value="PriCT_2"/>
</dbReference>
<dbReference type="Pfam" id="PF22548">
    <property type="entry name" value="AEP-TOTE"/>
    <property type="match status" value="1"/>
</dbReference>
<dbReference type="Pfam" id="PF05272">
    <property type="entry name" value="VapE-like_dom"/>
    <property type="match status" value="1"/>
</dbReference>
<dbReference type="Pfam" id="PF08707">
    <property type="entry name" value="PriCT_2"/>
    <property type="match status" value="1"/>
</dbReference>
<protein>
    <submittedName>
        <fullName evidence="4">Uncharacterized protein</fullName>
    </submittedName>
</protein>
<evidence type="ECO:0000313" key="5">
    <source>
        <dbReference type="Proteomes" id="UP000321548"/>
    </source>
</evidence>
<name>A0A5C8NRV2_9BURK</name>
<dbReference type="OrthoDB" id="110640at2"/>
<comment type="caution">
    <text evidence="4">The sequence shown here is derived from an EMBL/GenBank/DDBJ whole genome shotgun (WGS) entry which is preliminary data.</text>
</comment>
<dbReference type="GO" id="GO:0016817">
    <property type="term" value="F:hydrolase activity, acting on acid anhydrides"/>
    <property type="evidence" value="ECO:0007669"/>
    <property type="project" value="InterPro"/>
</dbReference>
<proteinExistence type="predicted"/>
<gene>
    <name evidence="4" type="ORF">FHP08_17115</name>
</gene>
<feature type="domain" description="TOTE conflict system primase" evidence="3">
    <location>
        <begin position="68"/>
        <end position="213"/>
    </location>
</feature>
<dbReference type="InterPro" id="IPR054347">
    <property type="entry name" value="TOTE_primase"/>
</dbReference>